<reference evidence="1 2" key="1">
    <citation type="submission" date="2020-12" db="EMBL/GenBank/DDBJ databases">
        <title>Vagococcus allomyrinae sp. nov. and Enterococcus lavae sp. nov., isolated from the larvae of Allomyrina dichotoma.</title>
        <authorList>
            <person name="Lee S.D."/>
        </authorList>
    </citation>
    <scope>NUCLEOTIDE SEQUENCE [LARGE SCALE GENOMIC DNA]</scope>
    <source>
        <strain evidence="1 2">BWM-S5</strain>
    </source>
</reference>
<accession>A0ABS4CKH7</accession>
<evidence type="ECO:0000313" key="1">
    <source>
        <dbReference type="EMBL" id="MBP1047118.1"/>
    </source>
</evidence>
<gene>
    <name evidence="1" type="ORF">I6N96_12625</name>
</gene>
<dbReference type="EMBL" id="JAEDXU010000006">
    <property type="protein sequence ID" value="MBP1047118.1"/>
    <property type="molecule type" value="Genomic_DNA"/>
</dbReference>
<organism evidence="1 2">
    <name type="scientific">Enterococcus larvae</name>
    <dbReference type="NCBI Taxonomy" id="2794352"/>
    <lineage>
        <taxon>Bacteria</taxon>
        <taxon>Bacillati</taxon>
        <taxon>Bacillota</taxon>
        <taxon>Bacilli</taxon>
        <taxon>Lactobacillales</taxon>
        <taxon>Enterococcaceae</taxon>
        <taxon>Enterococcus</taxon>
    </lineage>
</organism>
<evidence type="ECO:0008006" key="3">
    <source>
        <dbReference type="Google" id="ProtNLM"/>
    </source>
</evidence>
<sequence>MGELKRPKVKNEKLAGTKVNGRVENRRVWVDGVQLTMKAYSLRNPEFGAFEALVPARGGVAVQPHLEIEMVNPCFLSIGRVNSTSRTNAAGQRETDHVAFIERSIIADSLKLKGEK</sequence>
<dbReference type="RefSeq" id="WP_209557899.1">
    <property type="nucleotide sequence ID" value="NZ_JAEDXU010000006.1"/>
</dbReference>
<name>A0ABS4CKH7_9ENTE</name>
<evidence type="ECO:0000313" key="2">
    <source>
        <dbReference type="Proteomes" id="UP000673375"/>
    </source>
</evidence>
<protein>
    <recommendedName>
        <fullName evidence="3">Single-stranded DNA-binding protein</fullName>
    </recommendedName>
</protein>
<keyword evidence="2" id="KW-1185">Reference proteome</keyword>
<comment type="caution">
    <text evidence="1">The sequence shown here is derived from an EMBL/GenBank/DDBJ whole genome shotgun (WGS) entry which is preliminary data.</text>
</comment>
<dbReference type="Proteomes" id="UP000673375">
    <property type="component" value="Unassembled WGS sequence"/>
</dbReference>
<proteinExistence type="predicted"/>